<gene>
    <name evidence="1" type="ORF">GC102_31985</name>
</gene>
<organism evidence="1 2">
    <name type="scientific">Paenibacillus germinis</name>
    <dbReference type="NCBI Taxonomy" id="2654979"/>
    <lineage>
        <taxon>Bacteria</taxon>
        <taxon>Bacillati</taxon>
        <taxon>Bacillota</taxon>
        <taxon>Bacilli</taxon>
        <taxon>Bacillales</taxon>
        <taxon>Paenibacillaceae</taxon>
        <taxon>Paenibacillus</taxon>
    </lineage>
</organism>
<proteinExistence type="predicted"/>
<reference evidence="1 2" key="1">
    <citation type="submission" date="2019-10" db="EMBL/GenBank/DDBJ databases">
        <title>Description of Paenibacillus choica sp. nov.</title>
        <authorList>
            <person name="Carlier A."/>
            <person name="Qi S."/>
        </authorList>
    </citation>
    <scope>NUCLEOTIDE SEQUENCE [LARGE SCALE GENOMIC DNA]</scope>
    <source>
        <strain evidence="1 2">LMG 31460</strain>
    </source>
</reference>
<protein>
    <submittedName>
        <fullName evidence="1">VOC family protein</fullName>
    </submittedName>
</protein>
<sequence>MTTKSNSIQPIPEGYRTVTPWIITKDTVQLLDFVKRAFNA</sequence>
<feature type="non-terminal residue" evidence="1">
    <location>
        <position position="40"/>
    </location>
</feature>
<evidence type="ECO:0000313" key="1">
    <source>
        <dbReference type="EMBL" id="NOU90325.1"/>
    </source>
</evidence>
<dbReference type="Proteomes" id="UP000658690">
    <property type="component" value="Unassembled WGS sequence"/>
</dbReference>
<comment type="caution">
    <text evidence="1">The sequence shown here is derived from an EMBL/GenBank/DDBJ whole genome shotgun (WGS) entry which is preliminary data.</text>
</comment>
<evidence type="ECO:0000313" key="2">
    <source>
        <dbReference type="Proteomes" id="UP000658690"/>
    </source>
</evidence>
<name>A0ABX1ZAD0_9BACL</name>
<keyword evidence="2" id="KW-1185">Reference proteome</keyword>
<dbReference type="EMBL" id="WHOC01000166">
    <property type="protein sequence ID" value="NOU90325.1"/>
    <property type="molecule type" value="Genomic_DNA"/>
</dbReference>
<accession>A0ABX1ZAD0</accession>